<evidence type="ECO:0000313" key="13">
    <source>
        <dbReference type="EMBL" id="KYG82843.1"/>
    </source>
</evidence>
<gene>
    <name evidence="10" type="primary">hisH</name>
    <name evidence="13" type="ORF">AWN68_13745</name>
</gene>
<dbReference type="EC" id="4.3.2.10" evidence="10"/>
<dbReference type="InterPro" id="IPR017926">
    <property type="entry name" value="GATASE"/>
</dbReference>
<dbReference type="RefSeq" id="WP_068412099.1">
    <property type="nucleotide sequence ID" value="NZ_LRDB01000002.1"/>
</dbReference>
<dbReference type="PANTHER" id="PTHR42701:SF1">
    <property type="entry name" value="IMIDAZOLE GLYCEROL PHOSPHATE SYNTHASE SUBUNIT HISH"/>
    <property type="match status" value="1"/>
</dbReference>
<keyword evidence="5 10" id="KW-0315">Glutamine amidotransferase</keyword>
<keyword evidence="4 10" id="KW-0378">Hydrolase</keyword>
<comment type="caution">
    <text evidence="13">The sequence shown here is derived from an EMBL/GenBank/DDBJ whole genome shotgun (WGS) entry which is preliminary data.</text>
</comment>
<dbReference type="UniPathway" id="UPA00031">
    <property type="reaction ID" value="UER00010"/>
</dbReference>
<keyword evidence="3 10" id="KW-0028">Amino-acid biosynthesis</keyword>
<dbReference type="Gene3D" id="3.40.50.880">
    <property type="match status" value="1"/>
</dbReference>
<dbReference type="OrthoDB" id="9807137at2"/>
<dbReference type="Pfam" id="PF00117">
    <property type="entry name" value="GATase"/>
    <property type="match status" value="1"/>
</dbReference>
<comment type="pathway">
    <text evidence="1 10">Amino-acid biosynthesis; L-histidine biosynthesis; L-histidine from 5-phospho-alpha-D-ribose 1-diphosphate: step 5/9.</text>
</comment>
<reference evidence="13 14" key="1">
    <citation type="submission" date="2016-01" db="EMBL/GenBank/DDBJ databases">
        <title>Genome sequencing of Roseivirga echinicomitans KMM 6058.</title>
        <authorList>
            <person name="Selvaratnam C."/>
            <person name="Thevarajoo S."/>
            <person name="Goh K.M."/>
            <person name="Ee R."/>
            <person name="Chan K.-G."/>
            <person name="Chong C.S."/>
        </authorList>
    </citation>
    <scope>NUCLEOTIDE SEQUENCE [LARGE SCALE GENOMIC DNA]</scope>
    <source>
        <strain evidence="13 14">KMM 6058</strain>
    </source>
</reference>
<evidence type="ECO:0000256" key="5">
    <source>
        <dbReference type="ARBA" id="ARBA00022962"/>
    </source>
</evidence>
<feature type="active site" evidence="10 11">
    <location>
        <position position="194"/>
    </location>
</feature>
<evidence type="ECO:0000256" key="7">
    <source>
        <dbReference type="ARBA" id="ARBA00023239"/>
    </source>
</evidence>
<comment type="catalytic activity">
    <reaction evidence="8 10">
        <text>5-[(5-phospho-1-deoxy-D-ribulos-1-ylimino)methylamino]-1-(5-phospho-beta-D-ribosyl)imidazole-4-carboxamide + L-glutamine = D-erythro-1-(imidazol-4-yl)glycerol 3-phosphate + 5-amino-1-(5-phospho-beta-D-ribosyl)imidazole-4-carboxamide + L-glutamate + H(+)</text>
        <dbReference type="Rhea" id="RHEA:24793"/>
        <dbReference type="ChEBI" id="CHEBI:15378"/>
        <dbReference type="ChEBI" id="CHEBI:29985"/>
        <dbReference type="ChEBI" id="CHEBI:58278"/>
        <dbReference type="ChEBI" id="CHEBI:58359"/>
        <dbReference type="ChEBI" id="CHEBI:58475"/>
        <dbReference type="ChEBI" id="CHEBI:58525"/>
        <dbReference type="EC" id="4.3.2.10"/>
    </reaction>
</comment>
<evidence type="ECO:0000256" key="10">
    <source>
        <dbReference type="HAMAP-Rule" id="MF_00278"/>
    </source>
</evidence>
<dbReference type="InterPro" id="IPR010139">
    <property type="entry name" value="Imidazole-glycPsynth_HisH"/>
</dbReference>
<comment type="function">
    <text evidence="10">IGPS catalyzes the conversion of PRFAR and glutamine to IGP, AICAR and glutamate. The HisH subunit catalyzes the hydrolysis of glutamine to glutamate and ammonia as part of the synthesis of IGP and AICAR. The resulting ammonia molecule is channeled to the active site of HisF.</text>
</comment>
<evidence type="ECO:0000313" key="14">
    <source>
        <dbReference type="Proteomes" id="UP000075615"/>
    </source>
</evidence>
<dbReference type="PROSITE" id="PS51273">
    <property type="entry name" value="GATASE_TYPE_1"/>
    <property type="match status" value="1"/>
</dbReference>
<dbReference type="InterPro" id="IPR029062">
    <property type="entry name" value="Class_I_gatase-like"/>
</dbReference>
<dbReference type="GO" id="GO:0004359">
    <property type="term" value="F:glutaminase activity"/>
    <property type="evidence" value="ECO:0007669"/>
    <property type="project" value="UniProtKB-EC"/>
</dbReference>
<sequence length="219" mass="23909">MIKVAVLDYGIGNVRSITNALNSIGAEPILTSDSELILSADALILPGVGAFAKGMQNLKDRNLVGLIHQFVNSGKPFLGICLGMQMLLDESEEFGLNEGLGLIKGKVVKLPLKLGNEEKLPHVSWNEILPPSHGRWNNTLLESTAPSSDVYFIHSYVALPADQSDVLSHTFYGDGYFCSAVQKDNITGFQFHPEKSGVLGLKMLSEFIESTRKINYESN</sequence>
<dbReference type="GO" id="GO:0000107">
    <property type="term" value="F:imidazoleglycerol-phosphate synthase activity"/>
    <property type="evidence" value="ECO:0007669"/>
    <property type="project" value="UniProtKB-UniRule"/>
</dbReference>
<keyword evidence="10" id="KW-0963">Cytoplasm</keyword>
<comment type="catalytic activity">
    <reaction evidence="9 10">
        <text>L-glutamine + H2O = L-glutamate + NH4(+)</text>
        <dbReference type="Rhea" id="RHEA:15889"/>
        <dbReference type="ChEBI" id="CHEBI:15377"/>
        <dbReference type="ChEBI" id="CHEBI:28938"/>
        <dbReference type="ChEBI" id="CHEBI:29985"/>
        <dbReference type="ChEBI" id="CHEBI:58359"/>
        <dbReference type="EC" id="3.5.1.2"/>
    </reaction>
</comment>
<dbReference type="EC" id="3.5.1.2" evidence="10"/>
<feature type="active site" description="Nucleophile" evidence="10 11">
    <location>
        <position position="81"/>
    </location>
</feature>
<dbReference type="EMBL" id="LRDB01000002">
    <property type="protein sequence ID" value="KYG82843.1"/>
    <property type="molecule type" value="Genomic_DNA"/>
</dbReference>
<proteinExistence type="inferred from homology"/>
<dbReference type="STRING" id="296218.AWN68_13745"/>
<feature type="domain" description="Glutamine amidotransferase" evidence="12">
    <location>
        <begin position="6"/>
        <end position="206"/>
    </location>
</feature>
<evidence type="ECO:0000256" key="9">
    <source>
        <dbReference type="ARBA" id="ARBA00049534"/>
    </source>
</evidence>
<dbReference type="GO" id="GO:0000105">
    <property type="term" value="P:L-histidine biosynthetic process"/>
    <property type="evidence" value="ECO:0007669"/>
    <property type="project" value="UniProtKB-UniRule"/>
</dbReference>
<keyword evidence="14" id="KW-1185">Reference proteome</keyword>
<evidence type="ECO:0000256" key="3">
    <source>
        <dbReference type="ARBA" id="ARBA00022605"/>
    </source>
</evidence>
<evidence type="ECO:0000256" key="2">
    <source>
        <dbReference type="ARBA" id="ARBA00011152"/>
    </source>
</evidence>
<evidence type="ECO:0000256" key="4">
    <source>
        <dbReference type="ARBA" id="ARBA00022801"/>
    </source>
</evidence>
<protein>
    <recommendedName>
        <fullName evidence="10">Imidazole glycerol phosphate synthase subunit HisH</fullName>
        <ecNumber evidence="10">4.3.2.10</ecNumber>
    </recommendedName>
    <alternativeName>
        <fullName evidence="10">IGP synthase glutaminase subunit</fullName>
        <ecNumber evidence="10">3.5.1.2</ecNumber>
    </alternativeName>
    <alternativeName>
        <fullName evidence="10">IGP synthase subunit HisH</fullName>
    </alternativeName>
    <alternativeName>
        <fullName evidence="10">ImGP synthase subunit HisH</fullName>
        <shortName evidence="10">IGPS subunit HisH</shortName>
    </alternativeName>
</protein>
<dbReference type="GO" id="GO:0005737">
    <property type="term" value="C:cytoplasm"/>
    <property type="evidence" value="ECO:0007669"/>
    <property type="project" value="UniProtKB-SubCell"/>
</dbReference>
<dbReference type="NCBIfam" id="TIGR01855">
    <property type="entry name" value="IMP_synth_hisH"/>
    <property type="match status" value="1"/>
</dbReference>
<dbReference type="AlphaFoldDB" id="A0A150XVV4"/>
<comment type="subunit">
    <text evidence="2 10">Heterodimer of HisH and HisF.</text>
</comment>
<dbReference type="CDD" id="cd01748">
    <property type="entry name" value="GATase1_IGP_Synthase"/>
    <property type="match status" value="1"/>
</dbReference>
<dbReference type="HAMAP" id="MF_00278">
    <property type="entry name" value="HisH"/>
    <property type="match status" value="1"/>
</dbReference>
<evidence type="ECO:0000256" key="1">
    <source>
        <dbReference type="ARBA" id="ARBA00005091"/>
    </source>
</evidence>
<dbReference type="PANTHER" id="PTHR42701">
    <property type="entry name" value="IMIDAZOLE GLYCEROL PHOSPHATE SYNTHASE SUBUNIT HISH"/>
    <property type="match status" value="1"/>
</dbReference>
<dbReference type="SUPFAM" id="SSF52317">
    <property type="entry name" value="Class I glutamine amidotransferase-like"/>
    <property type="match status" value="1"/>
</dbReference>
<name>A0A150XVV4_9BACT</name>
<dbReference type="PIRSF" id="PIRSF000495">
    <property type="entry name" value="Amidotransf_hisH"/>
    <property type="match status" value="1"/>
</dbReference>
<accession>A0A150XVV4</accession>
<evidence type="ECO:0000256" key="8">
    <source>
        <dbReference type="ARBA" id="ARBA00047838"/>
    </source>
</evidence>
<feature type="active site" evidence="10 11">
    <location>
        <position position="192"/>
    </location>
</feature>
<comment type="subcellular location">
    <subcellularLocation>
        <location evidence="10">Cytoplasm</location>
    </subcellularLocation>
</comment>
<keyword evidence="7 10" id="KW-0456">Lyase</keyword>
<dbReference type="Proteomes" id="UP000075615">
    <property type="component" value="Unassembled WGS sequence"/>
</dbReference>
<evidence type="ECO:0000256" key="11">
    <source>
        <dbReference type="PIRSR" id="PIRSR000495-1"/>
    </source>
</evidence>
<organism evidence="13 14">
    <name type="scientific">Roseivirga echinicomitans</name>
    <dbReference type="NCBI Taxonomy" id="296218"/>
    <lineage>
        <taxon>Bacteria</taxon>
        <taxon>Pseudomonadati</taxon>
        <taxon>Bacteroidota</taxon>
        <taxon>Cytophagia</taxon>
        <taxon>Cytophagales</taxon>
        <taxon>Roseivirgaceae</taxon>
        <taxon>Roseivirga</taxon>
    </lineage>
</organism>
<dbReference type="GO" id="GO:0016829">
    <property type="term" value="F:lyase activity"/>
    <property type="evidence" value="ECO:0007669"/>
    <property type="project" value="UniProtKB-KW"/>
</dbReference>
<keyword evidence="6 10" id="KW-0368">Histidine biosynthesis</keyword>
<dbReference type="PROSITE" id="PS51274">
    <property type="entry name" value="GATASE_COBBQ"/>
    <property type="match status" value="1"/>
</dbReference>
<evidence type="ECO:0000256" key="6">
    <source>
        <dbReference type="ARBA" id="ARBA00023102"/>
    </source>
</evidence>
<evidence type="ECO:0000259" key="12">
    <source>
        <dbReference type="Pfam" id="PF00117"/>
    </source>
</evidence>